<dbReference type="GO" id="GO:0016787">
    <property type="term" value="F:hydrolase activity"/>
    <property type="evidence" value="ECO:0007669"/>
    <property type="project" value="UniProtKB-KW"/>
</dbReference>
<dbReference type="PANTHER" id="PTHR46825">
    <property type="entry name" value="D-ALANYL-D-ALANINE-CARBOXYPEPTIDASE/ENDOPEPTIDASE AMPH"/>
    <property type="match status" value="1"/>
</dbReference>
<comment type="caution">
    <text evidence="3">The sequence shown here is derived from an EMBL/GenBank/DDBJ whole genome shotgun (WGS) entry which is preliminary data.</text>
</comment>
<organism evidence="3 4">
    <name type="scientific">Kitasatospora indigofera</name>
    <dbReference type="NCBI Taxonomy" id="67307"/>
    <lineage>
        <taxon>Bacteria</taxon>
        <taxon>Bacillati</taxon>
        <taxon>Actinomycetota</taxon>
        <taxon>Actinomycetes</taxon>
        <taxon>Kitasatosporales</taxon>
        <taxon>Streptomycetaceae</taxon>
        <taxon>Kitasatospora</taxon>
    </lineage>
</organism>
<feature type="domain" description="Beta-lactamase-related" evidence="2">
    <location>
        <begin position="57"/>
        <end position="382"/>
    </location>
</feature>
<name>A0A919KQ26_9ACTN</name>
<reference evidence="3" key="1">
    <citation type="journal article" date="2014" name="Int. J. Syst. Evol. Microbiol.">
        <title>Complete genome sequence of Corynebacterium casei LMG S-19264T (=DSM 44701T), isolated from a smear-ripened cheese.</title>
        <authorList>
            <consortium name="US DOE Joint Genome Institute (JGI-PGF)"/>
            <person name="Walter F."/>
            <person name="Albersmeier A."/>
            <person name="Kalinowski J."/>
            <person name="Ruckert C."/>
        </authorList>
    </citation>
    <scope>NUCLEOTIDE SEQUENCE</scope>
    <source>
        <strain evidence="3">JCM 4646</strain>
    </source>
</reference>
<dbReference type="GeneID" id="95352808"/>
<proteinExistence type="predicted"/>
<dbReference type="RefSeq" id="WP_190210761.1">
    <property type="nucleotide sequence ID" value="NZ_BNBO01000009.1"/>
</dbReference>
<evidence type="ECO:0000256" key="1">
    <source>
        <dbReference type="SAM" id="SignalP"/>
    </source>
</evidence>
<dbReference type="Pfam" id="PF00144">
    <property type="entry name" value="Beta-lactamase"/>
    <property type="match status" value="1"/>
</dbReference>
<evidence type="ECO:0000313" key="3">
    <source>
        <dbReference type="EMBL" id="GHH67750.1"/>
    </source>
</evidence>
<dbReference type="InterPro" id="IPR050491">
    <property type="entry name" value="AmpC-like"/>
</dbReference>
<reference evidence="3" key="2">
    <citation type="submission" date="2020-09" db="EMBL/GenBank/DDBJ databases">
        <authorList>
            <person name="Sun Q."/>
            <person name="Ohkuma M."/>
        </authorList>
    </citation>
    <scope>NUCLEOTIDE SEQUENCE</scope>
    <source>
        <strain evidence="3">JCM 4646</strain>
    </source>
</reference>
<keyword evidence="3" id="KW-0378">Hydrolase</keyword>
<dbReference type="PANTHER" id="PTHR46825:SF7">
    <property type="entry name" value="D-ALANYL-D-ALANINE CARBOXYPEPTIDASE"/>
    <property type="match status" value="1"/>
</dbReference>
<dbReference type="EMBL" id="BNBO01000009">
    <property type="protein sequence ID" value="GHH67750.1"/>
    <property type="molecule type" value="Genomic_DNA"/>
</dbReference>
<feature type="signal peptide" evidence="1">
    <location>
        <begin position="1"/>
        <end position="36"/>
    </location>
</feature>
<keyword evidence="1" id="KW-0732">Signal</keyword>
<keyword evidence="4" id="KW-1185">Reference proteome</keyword>
<dbReference type="SUPFAM" id="SSF56601">
    <property type="entry name" value="beta-lactamase/transpeptidase-like"/>
    <property type="match status" value="1"/>
</dbReference>
<dbReference type="Gene3D" id="3.40.710.10">
    <property type="entry name" value="DD-peptidase/beta-lactamase superfamily"/>
    <property type="match status" value="1"/>
</dbReference>
<dbReference type="InterPro" id="IPR001466">
    <property type="entry name" value="Beta-lactam-related"/>
</dbReference>
<evidence type="ECO:0000313" key="4">
    <source>
        <dbReference type="Proteomes" id="UP000617734"/>
    </source>
</evidence>
<dbReference type="AlphaFoldDB" id="A0A919KQ26"/>
<gene>
    <name evidence="3" type="ORF">GCM10018781_23510</name>
</gene>
<accession>A0A919KQ26</accession>
<dbReference type="InterPro" id="IPR012338">
    <property type="entry name" value="Beta-lactam/transpept-like"/>
</dbReference>
<protein>
    <submittedName>
        <fullName evidence="3">Serine hydrolase</fullName>
    </submittedName>
</protein>
<dbReference type="Proteomes" id="UP000617734">
    <property type="component" value="Unassembled WGS sequence"/>
</dbReference>
<evidence type="ECO:0000259" key="2">
    <source>
        <dbReference type="Pfam" id="PF00144"/>
    </source>
</evidence>
<feature type="chain" id="PRO_5037600412" evidence="1">
    <location>
        <begin position="37"/>
        <end position="409"/>
    </location>
</feature>
<sequence length="409" mass="42460">MTVHQFLSPTGRTGLRLATGVLAGALLAATAPTAGAATAPGTAPGPTAARADGAALQQALADVVAAGGSTAALAEVREGARTTWRGTAGTADLATRAPVRADGYFRIGSITKTFVATVVLQLAGEGRLRLDDTVEHLLPGTVPGGSGITLRQLLNHTSGIPDYTDDPQFELEDEADILRWVGTGRWATYRPRQLVDIATAHPVLFPPGSGWSYSNTNYVLAGMVVERLTGRSWEEEVRRRILLPLGLTRTSFPRSSPFVPEPHAHGYFSLSTGPVDVTLQNASGGSAAGSGISTTADLDRFLAALLGGRLLRPAELAEMQRTVEVRPGVGYGLGLQRMDSPCGPLFGHTGSVEGFQAALVGSQDGGRQIALSYNPFDRAKGAEQQRAVLGLLVKSLCPPAPAGGAAQAG</sequence>